<dbReference type="InterPro" id="IPR027417">
    <property type="entry name" value="P-loop_NTPase"/>
</dbReference>
<dbReference type="Gene3D" id="3.40.50.300">
    <property type="entry name" value="P-loop containing nucleotide triphosphate hydrolases"/>
    <property type="match status" value="1"/>
</dbReference>
<sequence length="233" mass="26324">MKTLITGVGSCGTTFLARLFMELGCDLGDNLNAVERPRGMEHRPLAQLLTDWDMRASPYPMPAYKVDHRDVGGATIEEFFGARDGTPPTIGIETVSAGLPEVVKSPLMPHWLHTWLRAGGTQPEVVIVCTRPLRDTAASFVHHAKWLEYYSLYMWQATRLGLLWDTIQEHRIPYVTIKYPRMIHDASYLWRKLYRCADKTASLDTVDGTSFQEFKKAHDAIAKPELVGKYGNS</sequence>
<evidence type="ECO:0008006" key="2">
    <source>
        <dbReference type="Google" id="ProtNLM"/>
    </source>
</evidence>
<dbReference type="SUPFAM" id="SSF52540">
    <property type="entry name" value="P-loop containing nucleoside triphosphate hydrolases"/>
    <property type="match status" value="1"/>
</dbReference>
<dbReference type="EMBL" id="LAZR01005118">
    <property type="protein sequence ID" value="KKN02711.1"/>
    <property type="molecule type" value="Genomic_DNA"/>
</dbReference>
<comment type="caution">
    <text evidence="1">The sequence shown here is derived from an EMBL/GenBank/DDBJ whole genome shotgun (WGS) entry which is preliminary data.</text>
</comment>
<gene>
    <name evidence="1" type="ORF">LCGC14_1114960</name>
</gene>
<evidence type="ECO:0000313" key="1">
    <source>
        <dbReference type="EMBL" id="KKN02711.1"/>
    </source>
</evidence>
<reference evidence="1" key="1">
    <citation type="journal article" date="2015" name="Nature">
        <title>Complex archaea that bridge the gap between prokaryotes and eukaryotes.</title>
        <authorList>
            <person name="Spang A."/>
            <person name="Saw J.H."/>
            <person name="Jorgensen S.L."/>
            <person name="Zaremba-Niedzwiedzka K."/>
            <person name="Martijn J."/>
            <person name="Lind A.E."/>
            <person name="van Eijk R."/>
            <person name="Schleper C."/>
            <person name="Guy L."/>
            <person name="Ettema T.J."/>
        </authorList>
    </citation>
    <scope>NUCLEOTIDE SEQUENCE</scope>
</reference>
<organism evidence="1">
    <name type="scientific">marine sediment metagenome</name>
    <dbReference type="NCBI Taxonomy" id="412755"/>
    <lineage>
        <taxon>unclassified sequences</taxon>
        <taxon>metagenomes</taxon>
        <taxon>ecological metagenomes</taxon>
    </lineage>
</organism>
<protein>
    <recommendedName>
        <fullName evidence="2">Sulfotransferase domain-containing protein</fullName>
    </recommendedName>
</protein>
<proteinExistence type="predicted"/>
<name>A0A0F9PNN6_9ZZZZ</name>
<dbReference type="AlphaFoldDB" id="A0A0F9PNN6"/>
<accession>A0A0F9PNN6</accession>